<feature type="non-terminal residue" evidence="2">
    <location>
        <position position="391"/>
    </location>
</feature>
<gene>
    <name evidence="2" type="ORF">PCOR1329_LOCUS55408</name>
</gene>
<evidence type="ECO:0000256" key="1">
    <source>
        <dbReference type="SAM" id="MobiDB-lite"/>
    </source>
</evidence>
<reference evidence="2" key="1">
    <citation type="submission" date="2023-10" db="EMBL/GenBank/DDBJ databases">
        <authorList>
            <person name="Chen Y."/>
            <person name="Shah S."/>
            <person name="Dougan E. K."/>
            <person name="Thang M."/>
            <person name="Chan C."/>
        </authorList>
    </citation>
    <scope>NUCLEOTIDE SEQUENCE [LARGE SCALE GENOMIC DNA]</scope>
</reference>
<accession>A0ABN9VA20</accession>
<keyword evidence="3" id="KW-1185">Reference proteome</keyword>
<name>A0ABN9VA20_9DINO</name>
<sequence length="391" mass="40411">TPHRRNVAGLSAGRASQEGPFLEMGAAAVRRGVPSCVRWGPASAKRSSRLCSLWMPAWPRRQRGCPAPEWRPRGPRCGLGPSRASPSGRAGPRCWRGSAWRSWPCSEDLGSKRGQLLRDEFSGGSELAAECELARAAWLERSGSRRGGESEPEEELGALALAADCSEVGPEGLRESEGGNVVPVPCGLHGDRRASEPSGADPAGLGQECGRSKRASFAPWPDVVDLEVGALGGTLGGAGALRRCPVPQWAGPAWASQANAADLVHLCECERLGISARHVRGGALELEVFFRMCKPSGVAPLGGGSKHRAKETPRPPPVAVVGVPVGGSAIERAVGMGPPLVADSVDCAAGDGHSSSEGVVVSFLGGFSVAAVARAAKGPKSGVESLLDLAE</sequence>
<feature type="non-terminal residue" evidence="2">
    <location>
        <position position="1"/>
    </location>
</feature>
<protein>
    <submittedName>
        <fullName evidence="2">Uncharacterized protein</fullName>
    </submittedName>
</protein>
<comment type="caution">
    <text evidence="2">The sequence shown here is derived from an EMBL/GenBank/DDBJ whole genome shotgun (WGS) entry which is preliminary data.</text>
</comment>
<organism evidence="2 3">
    <name type="scientific">Prorocentrum cordatum</name>
    <dbReference type="NCBI Taxonomy" id="2364126"/>
    <lineage>
        <taxon>Eukaryota</taxon>
        <taxon>Sar</taxon>
        <taxon>Alveolata</taxon>
        <taxon>Dinophyceae</taxon>
        <taxon>Prorocentrales</taxon>
        <taxon>Prorocentraceae</taxon>
        <taxon>Prorocentrum</taxon>
    </lineage>
</organism>
<evidence type="ECO:0000313" key="2">
    <source>
        <dbReference type="EMBL" id="CAK0868883.1"/>
    </source>
</evidence>
<feature type="region of interest" description="Disordered" evidence="1">
    <location>
        <begin position="187"/>
        <end position="208"/>
    </location>
</feature>
<proteinExistence type="predicted"/>
<evidence type="ECO:0000313" key="3">
    <source>
        <dbReference type="Proteomes" id="UP001189429"/>
    </source>
</evidence>
<dbReference type="Proteomes" id="UP001189429">
    <property type="component" value="Unassembled WGS sequence"/>
</dbReference>
<dbReference type="EMBL" id="CAUYUJ010016793">
    <property type="protein sequence ID" value="CAK0868883.1"/>
    <property type="molecule type" value="Genomic_DNA"/>
</dbReference>